<evidence type="ECO:0008006" key="5">
    <source>
        <dbReference type="Google" id="ProtNLM"/>
    </source>
</evidence>
<keyword evidence="4" id="KW-1185">Reference proteome</keyword>
<dbReference type="EMBL" id="RBXR01000001">
    <property type="protein sequence ID" value="RKT69608.1"/>
    <property type="molecule type" value="Genomic_DNA"/>
</dbReference>
<feature type="transmembrane region" description="Helical" evidence="2">
    <location>
        <begin position="38"/>
        <end position="57"/>
    </location>
</feature>
<dbReference type="AlphaFoldDB" id="A0A495XDJ1"/>
<sequence>MRRRLLVLAWVLVAVGLGWWVLRVTALAGDERANASGYGQFVLAAVGLLIVVGDGVLKSLSPAAEPGVDESAEQLASAMRVQWQQAAAERGLLQSSPLPIRWRRSRQPVAGPPSAATARHSAGTSFAPLPGLGQVTAPRLRSGTHRALHGVYGGLPSGRLIITGGPGSGKSSAAVLLLLEALHHRDQTPVEERAQVPVPVLFTLHGWDPETTPVRDWLITKLVELPTLAGRDGPRRAAELLASGRVAVLLDGLDEIPRERRAAALRALGTQATFRLVLLTRTAELVDAAGEDILTGAVALELAPLTSRDAARYLRHNLPDPVPEPWRAVLEALDRGTDAPVVHALDNPLLVTLLRAAYGPSGDSVGELLDEDRFPTRVEVTDHLLDLAVTTAYSPRPGMPAARYDVDTARHTLTVVARMLQALGTRDFAWWDLPRLIPRTRRVLFSGAANGVVGGLVGVLVGGLIGPFTSGLAQGVLVGAFSGMVAGTLGGTFYARLDRDWPVRIGTFTWAHARWAWNLRGSLFVGAPLGALAGLRLGVPGGVLIGLGATLVLGVATGVMRAMRSVDPSKAARPQDTWRGDLLHWLVQGLVITVVATAGIGIGLGFANAAIPMAAMGTLLGLTASRAWVTGVCQVLVAAWAGVPWRLGRFLEDAHRRGVLRVVGPVYQFRHATLHDRLAGTTADGAEET</sequence>
<feature type="transmembrane region" description="Helical" evidence="2">
    <location>
        <begin position="541"/>
        <end position="562"/>
    </location>
</feature>
<reference evidence="3 4" key="1">
    <citation type="submission" date="2018-10" db="EMBL/GenBank/DDBJ databases">
        <title>Sequencing the genomes of 1000 actinobacteria strains.</title>
        <authorList>
            <person name="Klenk H.-P."/>
        </authorList>
    </citation>
    <scope>NUCLEOTIDE SEQUENCE [LARGE SCALE GENOMIC DNA]</scope>
    <source>
        <strain evidence="3 4">DSM 43911</strain>
    </source>
</reference>
<feature type="transmembrane region" description="Helical" evidence="2">
    <location>
        <begin position="515"/>
        <end position="535"/>
    </location>
</feature>
<proteinExistence type="predicted"/>
<dbReference type="InterPro" id="IPR027417">
    <property type="entry name" value="P-loop_NTPase"/>
</dbReference>
<keyword evidence="2" id="KW-0812">Transmembrane</keyword>
<keyword evidence="2" id="KW-0472">Membrane</keyword>
<organism evidence="3 4">
    <name type="scientific">Saccharothrix variisporea</name>
    <dbReference type="NCBI Taxonomy" id="543527"/>
    <lineage>
        <taxon>Bacteria</taxon>
        <taxon>Bacillati</taxon>
        <taxon>Actinomycetota</taxon>
        <taxon>Actinomycetes</taxon>
        <taxon>Pseudonocardiales</taxon>
        <taxon>Pseudonocardiaceae</taxon>
        <taxon>Saccharothrix</taxon>
    </lineage>
</organism>
<accession>A0A495XDJ1</accession>
<feature type="region of interest" description="Disordered" evidence="1">
    <location>
        <begin position="105"/>
        <end position="137"/>
    </location>
</feature>
<keyword evidence="2" id="KW-1133">Transmembrane helix</keyword>
<evidence type="ECO:0000313" key="3">
    <source>
        <dbReference type="EMBL" id="RKT69608.1"/>
    </source>
</evidence>
<feature type="transmembrane region" description="Helical" evidence="2">
    <location>
        <begin position="471"/>
        <end position="494"/>
    </location>
</feature>
<gene>
    <name evidence="3" type="ORF">DFJ66_2842</name>
</gene>
<comment type="caution">
    <text evidence="3">The sequence shown here is derived from an EMBL/GenBank/DDBJ whole genome shotgun (WGS) entry which is preliminary data.</text>
</comment>
<name>A0A495XDJ1_9PSEU</name>
<evidence type="ECO:0000256" key="1">
    <source>
        <dbReference type="SAM" id="MobiDB-lite"/>
    </source>
</evidence>
<feature type="transmembrane region" description="Helical" evidence="2">
    <location>
        <begin position="443"/>
        <end position="465"/>
    </location>
</feature>
<feature type="transmembrane region" description="Helical" evidence="2">
    <location>
        <begin position="627"/>
        <end position="647"/>
    </location>
</feature>
<evidence type="ECO:0000256" key="2">
    <source>
        <dbReference type="SAM" id="Phobius"/>
    </source>
</evidence>
<dbReference type="Gene3D" id="3.40.50.300">
    <property type="entry name" value="P-loop containing nucleotide triphosphate hydrolases"/>
    <property type="match status" value="1"/>
</dbReference>
<dbReference type="SUPFAM" id="SSF52540">
    <property type="entry name" value="P-loop containing nucleoside triphosphate hydrolases"/>
    <property type="match status" value="1"/>
</dbReference>
<evidence type="ECO:0000313" key="4">
    <source>
        <dbReference type="Proteomes" id="UP000272729"/>
    </source>
</evidence>
<feature type="transmembrane region" description="Helical" evidence="2">
    <location>
        <begin position="582"/>
        <end position="607"/>
    </location>
</feature>
<protein>
    <recommendedName>
        <fullName evidence="5">NACHT domain-containing protein</fullName>
    </recommendedName>
</protein>
<dbReference type="Proteomes" id="UP000272729">
    <property type="component" value="Unassembled WGS sequence"/>
</dbReference>